<protein>
    <submittedName>
        <fullName evidence="1">Uncharacterized conserved protein, DUF1697 family</fullName>
    </submittedName>
</protein>
<dbReference type="PANTHER" id="PTHR36439:SF1">
    <property type="entry name" value="DUF1697 DOMAIN-CONTAINING PROTEIN"/>
    <property type="match status" value="1"/>
</dbReference>
<proteinExistence type="predicted"/>
<dbReference type="Pfam" id="PF08002">
    <property type="entry name" value="DUF1697"/>
    <property type="match status" value="1"/>
</dbReference>
<gene>
    <name evidence="1" type="ORF">SAMN02745823_03487</name>
</gene>
<evidence type="ECO:0000313" key="2">
    <source>
        <dbReference type="Proteomes" id="UP000183995"/>
    </source>
</evidence>
<evidence type="ECO:0000313" key="1">
    <source>
        <dbReference type="EMBL" id="SHI21544.1"/>
    </source>
</evidence>
<accession>A0A1M5ZBE6</accession>
<dbReference type="STRING" id="1123282.SAMN02745823_03487"/>
<dbReference type="Proteomes" id="UP000183995">
    <property type="component" value="Unassembled WGS sequence"/>
</dbReference>
<dbReference type="SUPFAM" id="SSF160379">
    <property type="entry name" value="SP0830-like"/>
    <property type="match status" value="1"/>
</dbReference>
<dbReference type="EMBL" id="FQXV01000016">
    <property type="protein sequence ID" value="SHI21544.1"/>
    <property type="molecule type" value="Genomic_DNA"/>
</dbReference>
<dbReference type="RefSeq" id="WP_073082039.1">
    <property type="nucleotide sequence ID" value="NZ_FQXV01000016.1"/>
</dbReference>
<dbReference type="InterPro" id="IPR012545">
    <property type="entry name" value="DUF1697"/>
</dbReference>
<name>A0A1M5ZBE6_9FIRM</name>
<keyword evidence="2" id="KW-1185">Reference proteome</keyword>
<reference evidence="1 2" key="1">
    <citation type="submission" date="2016-11" db="EMBL/GenBank/DDBJ databases">
        <authorList>
            <person name="Jaros S."/>
            <person name="Januszkiewicz K."/>
            <person name="Wedrychowicz H."/>
        </authorList>
    </citation>
    <scope>NUCLEOTIDE SEQUENCE [LARGE SCALE GENOMIC DNA]</scope>
    <source>
        <strain evidence="1 2">DSM 10068</strain>
    </source>
</reference>
<dbReference type="AlphaFoldDB" id="A0A1M5ZBE6"/>
<dbReference type="Gene3D" id="3.30.70.1280">
    <property type="entry name" value="SP0830-like domains"/>
    <property type="match status" value="1"/>
</dbReference>
<organism evidence="1 2">
    <name type="scientific">Sporobacter termitidis DSM 10068</name>
    <dbReference type="NCBI Taxonomy" id="1123282"/>
    <lineage>
        <taxon>Bacteria</taxon>
        <taxon>Bacillati</taxon>
        <taxon>Bacillota</taxon>
        <taxon>Clostridia</taxon>
        <taxon>Eubacteriales</taxon>
        <taxon>Oscillospiraceae</taxon>
        <taxon>Sporobacter</taxon>
    </lineage>
</organism>
<sequence>MPEKYCVFLRGVNVGGVRIKMDALKKAFAAMSFPEAETILATGNVIMTDDGGDRAALRPAIEAGLGGYFKYDAHVFLRGAAELADVLSAAKDAGAPAGCHLYYLLCDAPGAVRELAGVFEGLPHRESETFVPINTGAFWVVPAGETLASAFGQKALGDRKYKSLLTSRNINTIDKIYAAMRA</sequence>
<dbReference type="OrthoDB" id="9806494at2"/>
<dbReference type="PIRSF" id="PIRSF008502">
    <property type="entry name" value="UCP008502"/>
    <property type="match status" value="1"/>
</dbReference>
<dbReference type="PANTHER" id="PTHR36439">
    <property type="entry name" value="BLL4334 PROTEIN"/>
    <property type="match status" value="1"/>
</dbReference>